<dbReference type="RefSeq" id="WP_188562918.1">
    <property type="nucleotide sequence ID" value="NZ_BMGY01000033.1"/>
</dbReference>
<name>A0ABQ2ADC1_9BACT</name>
<evidence type="ECO:0000256" key="1">
    <source>
        <dbReference type="SAM" id="MobiDB-lite"/>
    </source>
</evidence>
<proteinExistence type="predicted"/>
<keyword evidence="3" id="KW-1185">Reference proteome</keyword>
<organism evidence="2 3">
    <name type="scientific">Hymenobacter frigidus</name>
    <dbReference type="NCBI Taxonomy" id="1524095"/>
    <lineage>
        <taxon>Bacteria</taxon>
        <taxon>Pseudomonadati</taxon>
        <taxon>Bacteroidota</taxon>
        <taxon>Cytophagia</taxon>
        <taxon>Cytophagales</taxon>
        <taxon>Hymenobacteraceae</taxon>
        <taxon>Hymenobacter</taxon>
    </lineage>
</organism>
<sequence>MPKSTIAQRHKSAATRFDGPPSPQAVTTAPPAQMLPRELVAAFRVGDYEVGQGFCPRLWGHSGIRY</sequence>
<evidence type="ECO:0000313" key="2">
    <source>
        <dbReference type="EMBL" id="GGH88552.1"/>
    </source>
</evidence>
<gene>
    <name evidence="2" type="ORF">GCM10011495_30080</name>
</gene>
<dbReference type="Proteomes" id="UP000637774">
    <property type="component" value="Unassembled WGS sequence"/>
</dbReference>
<comment type="caution">
    <text evidence="2">The sequence shown here is derived from an EMBL/GenBank/DDBJ whole genome shotgun (WGS) entry which is preliminary data.</text>
</comment>
<accession>A0ABQ2ADC1</accession>
<protein>
    <submittedName>
        <fullName evidence="2">Uncharacterized protein</fullName>
    </submittedName>
</protein>
<feature type="region of interest" description="Disordered" evidence="1">
    <location>
        <begin position="1"/>
        <end position="29"/>
    </location>
</feature>
<reference evidence="3" key="1">
    <citation type="journal article" date="2019" name="Int. J. Syst. Evol. Microbiol.">
        <title>The Global Catalogue of Microorganisms (GCM) 10K type strain sequencing project: providing services to taxonomists for standard genome sequencing and annotation.</title>
        <authorList>
            <consortium name="The Broad Institute Genomics Platform"/>
            <consortium name="The Broad Institute Genome Sequencing Center for Infectious Disease"/>
            <person name="Wu L."/>
            <person name="Ma J."/>
        </authorList>
    </citation>
    <scope>NUCLEOTIDE SEQUENCE [LARGE SCALE GENOMIC DNA]</scope>
    <source>
        <strain evidence="3">CGMCC 1.14966</strain>
    </source>
</reference>
<evidence type="ECO:0000313" key="3">
    <source>
        <dbReference type="Proteomes" id="UP000637774"/>
    </source>
</evidence>
<dbReference type="EMBL" id="BMGY01000033">
    <property type="protein sequence ID" value="GGH88552.1"/>
    <property type="molecule type" value="Genomic_DNA"/>
</dbReference>